<dbReference type="PANTHER" id="PTHR23089">
    <property type="entry name" value="HISTIDINE TRIAD HIT PROTEIN"/>
    <property type="match status" value="1"/>
</dbReference>
<dbReference type="PROSITE" id="PS51084">
    <property type="entry name" value="HIT_2"/>
    <property type="match status" value="1"/>
</dbReference>
<dbReference type="PROSITE" id="PS00892">
    <property type="entry name" value="HIT_1"/>
    <property type="match status" value="1"/>
</dbReference>
<accession>A0AA90NTN9</accession>
<evidence type="ECO:0000256" key="1">
    <source>
        <dbReference type="PIRSR" id="PIRSR601310-1"/>
    </source>
</evidence>
<evidence type="ECO:0000256" key="2">
    <source>
        <dbReference type="PIRSR" id="PIRSR601310-3"/>
    </source>
</evidence>
<feature type="active site" description="Tele-AMP-histidine intermediate" evidence="1">
    <location>
        <position position="99"/>
    </location>
</feature>
<evidence type="ECO:0000313" key="5">
    <source>
        <dbReference type="EMBL" id="MDP0589130.1"/>
    </source>
</evidence>
<feature type="domain" description="HIT" evidence="4">
    <location>
        <begin position="4"/>
        <end position="113"/>
    </location>
</feature>
<evidence type="ECO:0000313" key="6">
    <source>
        <dbReference type="Proteomes" id="UP001178148"/>
    </source>
</evidence>
<dbReference type="PRINTS" id="PR00332">
    <property type="entry name" value="HISTRIAD"/>
</dbReference>
<feature type="short sequence motif" description="Histidine triad motif" evidence="2 3">
    <location>
        <begin position="97"/>
        <end position="101"/>
    </location>
</feature>
<dbReference type="AlphaFoldDB" id="A0AA90NTN9"/>
<dbReference type="Gene3D" id="3.30.428.10">
    <property type="entry name" value="HIT-like"/>
    <property type="match status" value="1"/>
</dbReference>
<dbReference type="GO" id="GO:0003824">
    <property type="term" value="F:catalytic activity"/>
    <property type="evidence" value="ECO:0007669"/>
    <property type="project" value="InterPro"/>
</dbReference>
<dbReference type="SUPFAM" id="SSF54197">
    <property type="entry name" value="HIT-like"/>
    <property type="match status" value="1"/>
</dbReference>
<organism evidence="5 6">
    <name type="scientific">Candidatus Endonucleibacter bathymodioli</name>
    <dbReference type="NCBI Taxonomy" id="539814"/>
    <lineage>
        <taxon>Bacteria</taxon>
        <taxon>Pseudomonadati</taxon>
        <taxon>Pseudomonadota</taxon>
        <taxon>Gammaproteobacteria</taxon>
        <taxon>Oceanospirillales</taxon>
        <taxon>Endozoicomonadaceae</taxon>
        <taxon>Candidatus Endonucleibacter</taxon>
    </lineage>
</organism>
<dbReference type="Proteomes" id="UP001178148">
    <property type="component" value="Unassembled WGS sequence"/>
</dbReference>
<sequence length="113" mass="12472">MNCLFCKMVEGEIPTDKVFEDDDVLAFKDINPAAPSHVLIIPKKHISTLNNVAPDEQMLMGKIMLTACRLASELGIADDGYRVVMNCNSQGGQSVYHIHLHLLGGRQLQWPPG</sequence>
<dbReference type="InterPro" id="IPR019808">
    <property type="entry name" value="Histidine_triad_CS"/>
</dbReference>
<gene>
    <name evidence="5" type="ORF">QS748_08015</name>
</gene>
<comment type="caution">
    <text evidence="5">The sequence shown here is derived from an EMBL/GenBank/DDBJ whole genome shotgun (WGS) entry which is preliminary data.</text>
</comment>
<dbReference type="InterPro" id="IPR001310">
    <property type="entry name" value="Histidine_triad_HIT"/>
</dbReference>
<evidence type="ECO:0000259" key="4">
    <source>
        <dbReference type="PROSITE" id="PS51084"/>
    </source>
</evidence>
<dbReference type="InterPro" id="IPR011146">
    <property type="entry name" value="HIT-like"/>
</dbReference>
<protein>
    <submittedName>
        <fullName evidence="5">Histidine triad nucleotide-binding protein</fullName>
    </submittedName>
</protein>
<evidence type="ECO:0000256" key="3">
    <source>
        <dbReference type="PROSITE-ProRule" id="PRU00464"/>
    </source>
</evidence>
<dbReference type="EMBL" id="JASXSV010000010">
    <property type="protein sequence ID" value="MDP0589130.1"/>
    <property type="molecule type" value="Genomic_DNA"/>
</dbReference>
<keyword evidence="6" id="KW-1185">Reference proteome</keyword>
<reference evidence="5 6" key="1">
    <citation type="journal article" date="2023" name="bioRxiv">
        <title>An intranuclear bacterial parasite of deep-sea mussels expresses apoptosis inhibitors acquired from its host.</title>
        <authorList>
            <person name="Gonzalez Porras M.A."/>
            <person name="Assie A."/>
            <person name="Tietjen M."/>
            <person name="Violette M."/>
            <person name="Kleiner M."/>
            <person name="Gruber-Vodicka H."/>
            <person name="Dubilier N."/>
            <person name="Leisch N."/>
        </authorList>
    </citation>
    <scope>NUCLEOTIDE SEQUENCE [LARGE SCALE GENOMIC DNA]</scope>
    <source>
        <strain evidence="5">IAP13</strain>
    </source>
</reference>
<proteinExistence type="predicted"/>
<dbReference type="Pfam" id="PF01230">
    <property type="entry name" value="HIT"/>
    <property type="match status" value="1"/>
</dbReference>
<dbReference type="InterPro" id="IPR036265">
    <property type="entry name" value="HIT-like_sf"/>
</dbReference>
<dbReference type="CDD" id="cd01276">
    <property type="entry name" value="PKCI_related"/>
    <property type="match status" value="1"/>
</dbReference>
<name>A0AA90NTN9_9GAMM</name>